<sequence length="71" mass="8365">MKVFALMLALTGLVFLFFGYKIYFKKSYDLINGFEKDYKKGLKDENYAIRVGKIYFLIFIAMEILAIYILS</sequence>
<dbReference type="RefSeq" id="WP_015778018.1">
    <property type="nucleotide sequence ID" value="NC_013171.1"/>
</dbReference>
<evidence type="ECO:0000313" key="3">
    <source>
        <dbReference type="Proteomes" id="UP000002294"/>
    </source>
</evidence>
<accession>C7RI04</accession>
<dbReference type="Proteomes" id="UP000002294">
    <property type="component" value="Chromosome"/>
</dbReference>
<dbReference type="HOGENOM" id="CLU_2698071_0_0_9"/>
<dbReference type="OrthoDB" id="2339953at2"/>
<organism evidence="2 3">
    <name type="scientific">Anaerococcus prevotii (strain ATCC 9321 / DSM 20548 / JCM 6508 / NCTC 11806 / PC1)</name>
    <name type="common">Peptostreptococcus prevotii</name>
    <name type="synonym">Peptococcus prevotii</name>
    <dbReference type="NCBI Taxonomy" id="525919"/>
    <lineage>
        <taxon>Bacteria</taxon>
        <taxon>Bacillati</taxon>
        <taxon>Bacillota</taxon>
        <taxon>Tissierellia</taxon>
        <taxon>Tissierellales</taxon>
        <taxon>Peptoniphilaceae</taxon>
        <taxon>Anaerococcus</taxon>
    </lineage>
</organism>
<feature type="transmembrane region" description="Helical" evidence="1">
    <location>
        <begin position="47"/>
        <end position="70"/>
    </location>
</feature>
<keyword evidence="1" id="KW-0812">Transmembrane</keyword>
<dbReference type="EMBL" id="CP001708">
    <property type="protein sequence ID" value="ACV29115.1"/>
    <property type="molecule type" value="Genomic_DNA"/>
</dbReference>
<keyword evidence="1" id="KW-1133">Transmembrane helix</keyword>
<keyword evidence="1" id="KW-0472">Membrane</keyword>
<evidence type="ECO:0008006" key="4">
    <source>
        <dbReference type="Google" id="ProtNLM"/>
    </source>
</evidence>
<proteinExistence type="predicted"/>
<evidence type="ECO:0000313" key="2">
    <source>
        <dbReference type="EMBL" id="ACV29115.1"/>
    </source>
</evidence>
<evidence type="ECO:0000256" key="1">
    <source>
        <dbReference type="SAM" id="Phobius"/>
    </source>
</evidence>
<dbReference type="AlphaFoldDB" id="C7RI04"/>
<dbReference type="STRING" id="525919.Apre_1088"/>
<name>C7RI04_ANAPD</name>
<protein>
    <recommendedName>
        <fullName evidence="4">DUF3784 domain-containing protein</fullName>
    </recommendedName>
</protein>
<dbReference type="KEGG" id="apr:Apre_1088"/>
<dbReference type="eggNOG" id="ENOG5032ZSG">
    <property type="taxonomic scope" value="Bacteria"/>
</dbReference>
<keyword evidence="3" id="KW-1185">Reference proteome</keyword>
<reference evidence="2 3" key="1">
    <citation type="journal article" date="2009" name="Stand. Genomic Sci.">
        <title>Complete genome sequence of Anaerococcus prevotii type strain (PC1).</title>
        <authorList>
            <person name="Labutti K."/>
            <person name="Pukall R."/>
            <person name="Steenblock K."/>
            <person name="Glavina Del Rio T."/>
            <person name="Tice H."/>
            <person name="Copeland A."/>
            <person name="Cheng J.F."/>
            <person name="Lucas S."/>
            <person name="Chen F."/>
            <person name="Nolan M."/>
            <person name="Bruce D."/>
            <person name="Goodwin L."/>
            <person name="Pitluck S."/>
            <person name="Ivanova N."/>
            <person name="Mavromatis K."/>
            <person name="Ovchinnikova G."/>
            <person name="Pati A."/>
            <person name="Chen A."/>
            <person name="Palaniappan K."/>
            <person name="Land M."/>
            <person name="Hauser L."/>
            <person name="Chang Y.J."/>
            <person name="Jeffries C.D."/>
            <person name="Chain P."/>
            <person name="Saunders E."/>
            <person name="Brettin T."/>
            <person name="Detter J.C."/>
            <person name="Han C."/>
            <person name="Goker M."/>
            <person name="Bristow J."/>
            <person name="Eisen J.A."/>
            <person name="Markowitz V."/>
            <person name="Hugenholtz P."/>
            <person name="Kyrpides N.C."/>
            <person name="Klenk H.P."/>
            <person name="Lapidus A."/>
        </authorList>
    </citation>
    <scope>NUCLEOTIDE SEQUENCE [LARGE SCALE GENOMIC DNA]</scope>
    <source>
        <strain evidence="3">ATCC 9321 / DSM 20548 / JCM 6508 / NCTC 11806 / PC1</strain>
    </source>
</reference>
<gene>
    <name evidence="2" type="ordered locus">Apre_1088</name>
</gene>